<keyword evidence="2" id="KW-1185">Reference proteome</keyword>
<organism evidence="1 2">
    <name type="scientific">Melia azedarach</name>
    <name type="common">Chinaberry tree</name>
    <dbReference type="NCBI Taxonomy" id="155640"/>
    <lineage>
        <taxon>Eukaryota</taxon>
        <taxon>Viridiplantae</taxon>
        <taxon>Streptophyta</taxon>
        <taxon>Embryophyta</taxon>
        <taxon>Tracheophyta</taxon>
        <taxon>Spermatophyta</taxon>
        <taxon>Magnoliopsida</taxon>
        <taxon>eudicotyledons</taxon>
        <taxon>Gunneridae</taxon>
        <taxon>Pentapetalae</taxon>
        <taxon>rosids</taxon>
        <taxon>malvids</taxon>
        <taxon>Sapindales</taxon>
        <taxon>Meliaceae</taxon>
        <taxon>Melia</taxon>
    </lineage>
</organism>
<proteinExistence type="predicted"/>
<name>A0ACC1XLX1_MELAZ</name>
<comment type="caution">
    <text evidence="1">The sequence shown here is derived from an EMBL/GenBank/DDBJ whole genome shotgun (WGS) entry which is preliminary data.</text>
</comment>
<protein>
    <submittedName>
        <fullName evidence="1">Protein-L-isoaspartate O-methyltransferase</fullName>
    </submittedName>
</protein>
<sequence length="335" mass="36502">MPIMIQCPVLAYGCRYYYMPSLKQILTFTLIPHHRSHLLPPSLSASFHLPNNLNRLLTGNCSLFRMESSTCPVAIDPRTQLIAAPKMEVMLEKKSTLKISSSSVLTERFWSGSGINQNKAMVEHLQHYGVISSKKVAEVMETIDRALFVPAGTPPYVDSPMAIGYNATISAPHMHATCLQILEENLQPGMRALDVGSGTGYLTACFALMVGPQGRAVGVEHIPELVAASIKNIEKSAAATLLKEDVLSVHVGDGREGWPEFAPYDAIHVGAAAPEIPKALIDQLKPGGRMVIPVGNIFQDLKVIDKNQDGSISVRSETSVRYVPLTSRDAQLRGY</sequence>
<evidence type="ECO:0000313" key="1">
    <source>
        <dbReference type="EMBL" id="KAJ4712464.1"/>
    </source>
</evidence>
<gene>
    <name evidence="1" type="ORF">OWV82_014705</name>
</gene>
<reference evidence="1 2" key="1">
    <citation type="journal article" date="2023" name="Science">
        <title>Complex scaffold remodeling in plant triterpene biosynthesis.</title>
        <authorList>
            <person name="De La Pena R."/>
            <person name="Hodgson H."/>
            <person name="Liu J.C."/>
            <person name="Stephenson M.J."/>
            <person name="Martin A.C."/>
            <person name="Owen C."/>
            <person name="Harkess A."/>
            <person name="Leebens-Mack J."/>
            <person name="Jimenez L.E."/>
            <person name="Osbourn A."/>
            <person name="Sattely E.S."/>
        </authorList>
    </citation>
    <scope>NUCLEOTIDE SEQUENCE [LARGE SCALE GENOMIC DNA]</scope>
    <source>
        <strain evidence="2">cv. JPN11</strain>
        <tissue evidence="1">Leaf</tissue>
    </source>
</reference>
<evidence type="ECO:0000313" key="2">
    <source>
        <dbReference type="Proteomes" id="UP001164539"/>
    </source>
</evidence>
<dbReference type="Proteomes" id="UP001164539">
    <property type="component" value="Chromosome 8"/>
</dbReference>
<accession>A0ACC1XLX1</accession>
<dbReference type="EMBL" id="CM051401">
    <property type="protein sequence ID" value="KAJ4712464.1"/>
    <property type="molecule type" value="Genomic_DNA"/>
</dbReference>